<reference evidence="3" key="1">
    <citation type="journal article" date="2019" name="Int. J. Syst. Evol. Microbiol.">
        <title>The Global Catalogue of Microorganisms (GCM) 10K type strain sequencing project: providing services to taxonomists for standard genome sequencing and annotation.</title>
        <authorList>
            <consortium name="The Broad Institute Genomics Platform"/>
            <consortium name="The Broad Institute Genome Sequencing Center for Infectious Disease"/>
            <person name="Wu L."/>
            <person name="Ma J."/>
        </authorList>
    </citation>
    <scope>NUCLEOTIDE SEQUENCE [LARGE SCALE GENOMIC DNA]</scope>
    <source>
        <strain evidence="3">CGMCC 1.12376</strain>
    </source>
</reference>
<dbReference type="Proteomes" id="UP001597221">
    <property type="component" value="Unassembled WGS sequence"/>
</dbReference>
<dbReference type="PANTHER" id="PTHR39175:SF1">
    <property type="entry name" value="FAMILY PROTEIN, PUTATIVE (AFU_ORTHOLOGUE AFUA_3G15060)-RELATED"/>
    <property type="match status" value="1"/>
</dbReference>
<protein>
    <submittedName>
        <fullName evidence="2">VOC family protein</fullName>
    </submittedName>
</protein>
<sequence length="120" mass="13859">MIIGLHHVQITIPKNTEEQAKDFYCNILGLPEIEKPEPLKGRGGFWLRVGDRDVHVGTEDDVDRTKTKAHIAYQVEDIAYWKGTLEQHDIKVIESVPIPGFDRFEFRDPFGNRVEMIQTI</sequence>
<proteinExistence type="predicted"/>
<evidence type="ECO:0000313" key="3">
    <source>
        <dbReference type="Proteomes" id="UP001597221"/>
    </source>
</evidence>
<dbReference type="EMBL" id="JBHUDE010000011">
    <property type="protein sequence ID" value="MFD1606765.1"/>
    <property type="molecule type" value="Genomic_DNA"/>
</dbReference>
<dbReference type="Pfam" id="PF00903">
    <property type="entry name" value="Glyoxalase"/>
    <property type="match status" value="1"/>
</dbReference>
<dbReference type="InterPro" id="IPR037523">
    <property type="entry name" value="VOC_core"/>
</dbReference>
<dbReference type="PROSITE" id="PS51819">
    <property type="entry name" value="VOC"/>
    <property type="match status" value="1"/>
</dbReference>
<gene>
    <name evidence="2" type="ORF">ACFSBH_03685</name>
</gene>
<feature type="domain" description="VOC" evidence="1">
    <location>
        <begin position="4"/>
        <end position="119"/>
    </location>
</feature>
<dbReference type="PANTHER" id="PTHR39175">
    <property type="entry name" value="FAMILY PROTEIN, PUTATIVE (AFU_ORTHOLOGUE AFUA_3G15060)-RELATED"/>
    <property type="match status" value="1"/>
</dbReference>
<dbReference type="RefSeq" id="WP_251513854.1">
    <property type="nucleotide sequence ID" value="NZ_JAMBON010000012.1"/>
</dbReference>
<dbReference type="SUPFAM" id="SSF54593">
    <property type="entry name" value="Glyoxalase/Bleomycin resistance protein/Dihydroxybiphenyl dioxygenase"/>
    <property type="match status" value="1"/>
</dbReference>
<dbReference type="InterPro" id="IPR004360">
    <property type="entry name" value="Glyas_Fos-R_dOase_dom"/>
</dbReference>
<name>A0ABW4HNH9_9BACI</name>
<dbReference type="InterPro" id="IPR029068">
    <property type="entry name" value="Glyas_Bleomycin-R_OHBP_Dase"/>
</dbReference>
<keyword evidence="3" id="KW-1185">Reference proteome</keyword>
<comment type="caution">
    <text evidence="2">The sequence shown here is derived from an EMBL/GenBank/DDBJ whole genome shotgun (WGS) entry which is preliminary data.</text>
</comment>
<accession>A0ABW4HNH9</accession>
<dbReference type="Gene3D" id="3.10.180.10">
    <property type="entry name" value="2,3-Dihydroxybiphenyl 1,2-Dioxygenase, domain 1"/>
    <property type="match status" value="1"/>
</dbReference>
<evidence type="ECO:0000313" key="2">
    <source>
        <dbReference type="EMBL" id="MFD1606765.1"/>
    </source>
</evidence>
<evidence type="ECO:0000259" key="1">
    <source>
        <dbReference type="PROSITE" id="PS51819"/>
    </source>
</evidence>
<organism evidence="2 3">
    <name type="scientific">Oceanobacillus luteolus</name>
    <dbReference type="NCBI Taxonomy" id="1274358"/>
    <lineage>
        <taxon>Bacteria</taxon>
        <taxon>Bacillati</taxon>
        <taxon>Bacillota</taxon>
        <taxon>Bacilli</taxon>
        <taxon>Bacillales</taxon>
        <taxon>Bacillaceae</taxon>
        <taxon>Oceanobacillus</taxon>
    </lineage>
</organism>